<comment type="caution">
    <text evidence="5">The sequence shown here is derived from an EMBL/GenBank/DDBJ whole genome shotgun (WGS) entry which is preliminary data.</text>
</comment>
<keyword evidence="2" id="KW-0456">Lyase</keyword>
<dbReference type="InterPro" id="IPR044144">
    <property type="entry name" value="SAF_UxaA/GarD"/>
</dbReference>
<dbReference type="GO" id="GO:0019698">
    <property type="term" value="P:D-galacturonate catabolic process"/>
    <property type="evidence" value="ECO:0007669"/>
    <property type="project" value="TreeGrafter"/>
</dbReference>
<feature type="domain" description="SAF" evidence="4">
    <location>
        <begin position="27"/>
        <end position="98"/>
    </location>
</feature>
<feature type="coiled-coil region" evidence="3">
    <location>
        <begin position="242"/>
        <end position="269"/>
    </location>
</feature>
<dbReference type="Pfam" id="PF04295">
    <property type="entry name" value="GD_AH_second"/>
    <property type="match status" value="1"/>
</dbReference>
<reference evidence="5 6" key="1">
    <citation type="submission" date="2019-11" db="EMBL/GenBank/DDBJ databases">
        <title>Draft genome sequence of 12 host-associated Lactobacillus reuteri rodent strains.</title>
        <authorList>
            <person name="Zhang S."/>
            <person name="Ozcam M."/>
            <person name="Van Pijkeren J.P."/>
        </authorList>
    </citation>
    <scope>NUCLEOTIDE SEQUENCE [LARGE SCALE GENOMIC DNA]</scope>
    <source>
        <strain evidence="5 6">CR</strain>
    </source>
</reference>
<dbReference type="InterPro" id="IPR052172">
    <property type="entry name" value="UxaA_altronate/galactarate_dh"/>
</dbReference>
<comment type="similarity">
    <text evidence="1">Belongs to the UxaA family.</text>
</comment>
<dbReference type="CDD" id="cd11613">
    <property type="entry name" value="SAF_AH_GD"/>
    <property type="match status" value="1"/>
</dbReference>
<evidence type="ECO:0000313" key="5">
    <source>
        <dbReference type="EMBL" id="MRH80077.1"/>
    </source>
</evidence>
<dbReference type="InterPro" id="IPR048332">
    <property type="entry name" value="GD_AH_C"/>
</dbReference>
<dbReference type="Gene3D" id="2.30.130.110">
    <property type="match status" value="1"/>
</dbReference>
<evidence type="ECO:0000256" key="3">
    <source>
        <dbReference type="SAM" id="Coils"/>
    </source>
</evidence>
<gene>
    <name evidence="5" type="ORF">GIX77_04665</name>
</gene>
<organism evidence="5 6">
    <name type="scientific">Limosilactobacillus reuteri</name>
    <name type="common">Lactobacillus reuteri</name>
    <dbReference type="NCBI Taxonomy" id="1598"/>
    <lineage>
        <taxon>Bacteria</taxon>
        <taxon>Bacillati</taxon>
        <taxon>Bacillota</taxon>
        <taxon>Bacilli</taxon>
        <taxon>Lactobacillales</taxon>
        <taxon>Lactobacillaceae</taxon>
        <taxon>Limosilactobacillus</taxon>
    </lineage>
</organism>
<accession>A0A7X2G3R7</accession>
<dbReference type="EMBL" id="WJMX01000005">
    <property type="protein sequence ID" value="MRH80077.1"/>
    <property type="molecule type" value="Genomic_DNA"/>
</dbReference>
<dbReference type="Pfam" id="PF20629">
    <property type="entry name" value="GD_AH_C"/>
    <property type="match status" value="1"/>
</dbReference>
<dbReference type="PANTHER" id="PTHR30536">
    <property type="entry name" value="ALTRONATE/GALACTARATE DEHYDRATASE"/>
    <property type="match status" value="1"/>
</dbReference>
<dbReference type="GO" id="GO:0016829">
    <property type="term" value="F:lyase activity"/>
    <property type="evidence" value="ECO:0007669"/>
    <property type="project" value="UniProtKB-KW"/>
</dbReference>
<evidence type="ECO:0000256" key="2">
    <source>
        <dbReference type="ARBA" id="ARBA00023239"/>
    </source>
</evidence>
<dbReference type="InterPro" id="IPR013974">
    <property type="entry name" value="SAF"/>
</dbReference>
<evidence type="ECO:0000313" key="6">
    <source>
        <dbReference type="Proteomes" id="UP000470878"/>
    </source>
</evidence>
<dbReference type="SMART" id="SM00858">
    <property type="entry name" value="SAF"/>
    <property type="match status" value="1"/>
</dbReference>
<dbReference type="PANTHER" id="PTHR30536:SF5">
    <property type="entry name" value="ALTRONATE DEHYDRATASE"/>
    <property type="match status" value="1"/>
</dbReference>
<proteinExistence type="inferred from homology"/>
<evidence type="ECO:0000259" key="4">
    <source>
        <dbReference type="SMART" id="SM00858"/>
    </source>
</evidence>
<name>A0A7X2G3R7_LIMRT</name>
<dbReference type="InterPro" id="IPR007392">
    <property type="entry name" value="GD_AH_second"/>
</dbReference>
<dbReference type="AlphaFoldDB" id="A0A7X2G3R7"/>
<protein>
    <submittedName>
        <fullName evidence="5">Altronate dehydratase</fullName>
    </submittedName>
</protein>
<evidence type="ECO:0000256" key="1">
    <source>
        <dbReference type="ARBA" id="ARBA00010986"/>
    </source>
</evidence>
<keyword evidence="3" id="KW-0175">Coiled coil</keyword>
<dbReference type="Proteomes" id="UP000470878">
    <property type="component" value="Unassembled WGS sequence"/>
</dbReference>
<sequence length="510" mass="55762">MEPVKLFKKLMQRSNFMEKLLILNPNDNVALATVDIPAQTIVKVNNKKITVQDDIPVGNKVALNDLQKDANIIKFGQSIGHLTANVATGALINKQNLVTNQSDSVVNNADIKDDLPDIDRKTFMGYRRENGKVGIRNDLYIVPTVGCITPLMDVMVQQFKAKHPDNGSFDNIILLKHPYGCSQLGDDFEQTRHILCDAVLHPNAGGVLVFGLGCENNQMDGMKAEIEQMEGIDKDRMKFLVAQEVKDEFANAQQMLEELNEAAANDKRTPVPLSELKVGLQSVRPDGLSTITADRLIANAASYLTAKNGTVALTGIPVLSGAEQEIVKRTPDNDTADKVMTIFDNFKQYYEHFDSAMHKVPSAAEDRIGISTAEERALTLLRLAGNGEINDVLPYGHKLTKSGINIIESPNNDLIDSSAEASADCQMVIVSTGKGTPYSTYVPTIKVASNSALAEKKKRWIDFDGEKATQSLHGSEELINFILDIANGKKTSNEKSGLHGLAIFKIGVTE</sequence>